<dbReference type="InterPro" id="IPR005325">
    <property type="entry name" value="DUF308_memb"/>
</dbReference>
<evidence type="ECO:0000313" key="3">
    <source>
        <dbReference type="Proteomes" id="UP000254437"/>
    </source>
</evidence>
<feature type="transmembrane region" description="Helical" evidence="1">
    <location>
        <begin position="32"/>
        <end position="49"/>
    </location>
</feature>
<feature type="transmembrane region" description="Helical" evidence="1">
    <location>
        <begin position="61"/>
        <end position="79"/>
    </location>
</feature>
<dbReference type="AlphaFoldDB" id="A0A378T7Q2"/>
<dbReference type="PANTHER" id="PTHR34989">
    <property type="entry name" value="PROTEIN HDED"/>
    <property type="match status" value="1"/>
</dbReference>
<dbReference type="GO" id="GO:0005886">
    <property type="term" value="C:plasma membrane"/>
    <property type="evidence" value="ECO:0007669"/>
    <property type="project" value="TreeGrafter"/>
</dbReference>
<evidence type="ECO:0000256" key="1">
    <source>
        <dbReference type="SAM" id="Phobius"/>
    </source>
</evidence>
<feature type="transmembrane region" description="Helical" evidence="1">
    <location>
        <begin position="7"/>
        <end position="26"/>
    </location>
</feature>
<evidence type="ECO:0000313" key="2">
    <source>
        <dbReference type="EMBL" id="STZ56177.1"/>
    </source>
</evidence>
<protein>
    <submittedName>
        <fullName evidence="2">Acid-resistance membrane protein</fullName>
    </submittedName>
</protein>
<dbReference type="Proteomes" id="UP000254437">
    <property type="component" value="Unassembled WGS sequence"/>
</dbReference>
<keyword evidence="1" id="KW-0472">Membrane</keyword>
<keyword evidence="1" id="KW-1133">Transmembrane helix</keyword>
<dbReference type="PANTHER" id="PTHR34989:SF1">
    <property type="entry name" value="PROTEIN HDED"/>
    <property type="match status" value="1"/>
</dbReference>
<feature type="transmembrane region" description="Helical" evidence="1">
    <location>
        <begin position="140"/>
        <end position="165"/>
    </location>
</feature>
<feature type="transmembrane region" description="Helical" evidence="1">
    <location>
        <begin position="116"/>
        <end position="134"/>
    </location>
</feature>
<reference evidence="2 3" key="1">
    <citation type="submission" date="2018-06" db="EMBL/GenBank/DDBJ databases">
        <authorList>
            <consortium name="Pathogen Informatics"/>
            <person name="Doyle S."/>
        </authorList>
    </citation>
    <scope>NUCLEOTIDE SEQUENCE [LARGE SCALE GENOMIC DNA]</scope>
    <source>
        <strain evidence="2 3">NCTC10359</strain>
    </source>
</reference>
<dbReference type="Pfam" id="PF03729">
    <property type="entry name" value="DUF308"/>
    <property type="match status" value="1"/>
</dbReference>
<name>A0A378T7Q2_MORLA</name>
<dbReference type="RefSeq" id="WP_115005697.1">
    <property type="nucleotide sequence ID" value="NZ_UGQU01000001.1"/>
</dbReference>
<keyword evidence="1" id="KW-0812">Transmembrane</keyword>
<gene>
    <name evidence="2" type="ORF">NCTC10359_00781</name>
</gene>
<organism evidence="2 3">
    <name type="scientific">Moraxella lacunata</name>
    <dbReference type="NCBI Taxonomy" id="477"/>
    <lineage>
        <taxon>Bacteria</taxon>
        <taxon>Pseudomonadati</taxon>
        <taxon>Pseudomonadota</taxon>
        <taxon>Gammaproteobacteria</taxon>
        <taxon>Moraxellales</taxon>
        <taxon>Moraxellaceae</taxon>
        <taxon>Moraxella</taxon>
    </lineage>
</organism>
<sequence>MSSWIGWLIAGVISLIGGVFTLFNPIFASQLLMIATGVMFVISGLLTLLSALKNPKDGTQLMGLIVGLVVAILGLFLMYNPLASVVSLAVIIAILLIATGIGRIVWGIKSQGQTRFVLIIAGVLSLLLSVMIFADFPVSAVSVLGIFVGVEFIVNGVSLIVIALLSKKIGNALNPSKR</sequence>
<proteinExistence type="predicted"/>
<feature type="transmembrane region" description="Helical" evidence="1">
    <location>
        <begin position="85"/>
        <end position="104"/>
    </location>
</feature>
<dbReference type="InterPro" id="IPR052712">
    <property type="entry name" value="Acid_resist_chaperone_HdeD"/>
</dbReference>
<accession>A0A378T7Q2</accession>
<dbReference type="EMBL" id="UGQU01000001">
    <property type="protein sequence ID" value="STZ56177.1"/>
    <property type="molecule type" value="Genomic_DNA"/>
</dbReference>